<feature type="coiled-coil region" evidence="1">
    <location>
        <begin position="25"/>
        <end position="56"/>
    </location>
</feature>
<gene>
    <name evidence="3" type="ORF">GH714_003989</name>
</gene>
<evidence type="ECO:0000259" key="2">
    <source>
        <dbReference type="Pfam" id="PF13456"/>
    </source>
</evidence>
<proteinExistence type="predicted"/>
<protein>
    <recommendedName>
        <fullName evidence="2">RNase H type-1 domain-containing protein</fullName>
    </recommendedName>
</protein>
<dbReference type="EMBL" id="JAAGAX010000006">
    <property type="protein sequence ID" value="KAF2309592.1"/>
    <property type="molecule type" value="Genomic_DNA"/>
</dbReference>
<feature type="domain" description="RNase H type-1" evidence="2">
    <location>
        <begin position="90"/>
        <end position="136"/>
    </location>
</feature>
<keyword evidence="4" id="KW-1185">Reference proteome</keyword>
<dbReference type="InterPro" id="IPR002156">
    <property type="entry name" value="RNaseH_domain"/>
</dbReference>
<comment type="caution">
    <text evidence="3">The sequence shown here is derived from an EMBL/GenBank/DDBJ whole genome shotgun (WGS) entry which is preliminary data.</text>
</comment>
<keyword evidence="1" id="KW-0175">Coiled coil</keyword>
<dbReference type="Pfam" id="PF13456">
    <property type="entry name" value="RVT_3"/>
    <property type="match status" value="1"/>
</dbReference>
<evidence type="ECO:0000313" key="3">
    <source>
        <dbReference type="EMBL" id="KAF2309592.1"/>
    </source>
</evidence>
<name>A0A6A6M7H1_HEVBR</name>
<dbReference type="GO" id="GO:0004523">
    <property type="term" value="F:RNA-DNA hybrid ribonuclease activity"/>
    <property type="evidence" value="ECO:0007669"/>
    <property type="project" value="InterPro"/>
</dbReference>
<dbReference type="AlphaFoldDB" id="A0A6A6M7H1"/>
<organism evidence="3 4">
    <name type="scientific">Hevea brasiliensis</name>
    <name type="common">Para rubber tree</name>
    <name type="synonym">Siphonia brasiliensis</name>
    <dbReference type="NCBI Taxonomy" id="3981"/>
    <lineage>
        <taxon>Eukaryota</taxon>
        <taxon>Viridiplantae</taxon>
        <taxon>Streptophyta</taxon>
        <taxon>Embryophyta</taxon>
        <taxon>Tracheophyta</taxon>
        <taxon>Spermatophyta</taxon>
        <taxon>Magnoliopsida</taxon>
        <taxon>eudicotyledons</taxon>
        <taxon>Gunneridae</taxon>
        <taxon>Pentapetalae</taxon>
        <taxon>rosids</taxon>
        <taxon>fabids</taxon>
        <taxon>Malpighiales</taxon>
        <taxon>Euphorbiaceae</taxon>
        <taxon>Crotonoideae</taxon>
        <taxon>Micrandreae</taxon>
        <taxon>Hevea</taxon>
    </lineage>
</organism>
<sequence>MPQCALDLVKLLKEDGKSVAAKHMAEQVVEVHKEVKLKLEEANKKYKEVADEDNRKQVFELGDKVMVFQRHERNRSQRWLPTGAGYFKNNDDGSYDLKTTKAAVGVICRNSEGELMDGFMESSYCSSSLAAEGKVLSAAC</sequence>
<reference evidence="3 4" key="1">
    <citation type="journal article" date="2020" name="Mol. Plant">
        <title>The Chromosome-Based Rubber Tree Genome Provides New Insights into Spurge Genome Evolution and Rubber Biosynthesis.</title>
        <authorList>
            <person name="Liu J."/>
            <person name="Shi C."/>
            <person name="Shi C.C."/>
            <person name="Li W."/>
            <person name="Zhang Q.J."/>
            <person name="Zhang Y."/>
            <person name="Li K."/>
            <person name="Lu H.F."/>
            <person name="Shi C."/>
            <person name="Zhu S.T."/>
            <person name="Xiao Z.Y."/>
            <person name="Nan H."/>
            <person name="Yue Y."/>
            <person name="Zhu X.G."/>
            <person name="Wu Y."/>
            <person name="Hong X.N."/>
            <person name="Fan G.Y."/>
            <person name="Tong Y."/>
            <person name="Zhang D."/>
            <person name="Mao C.L."/>
            <person name="Liu Y.L."/>
            <person name="Hao S.J."/>
            <person name="Liu W.Q."/>
            <person name="Lv M.Q."/>
            <person name="Zhang H.B."/>
            <person name="Liu Y."/>
            <person name="Hu-Tang G.R."/>
            <person name="Wang J.P."/>
            <person name="Wang J.H."/>
            <person name="Sun Y.H."/>
            <person name="Ni S.B."/>
            <person name="Chen W.B."/>
            <person name="Zhang X.C."/>
            <person name="Jiao Y.N."/>
            <person name="Eichler E.E."/>
            <person name="Li G.H."/>
            <person name="Liu X."/>
            <person name="Gao L.Z."/>
        </authorList>
    </citation>
    <scope>NUCLEOTIDE SEQUENCE [LARGE SCALE GENOMIC DNA]</scope>
    <source>
        <strain evidence="4">cv. GT1</strain>
        <tissue evidence="3">Leaf</tissue>
    </source>
</reference>
<accession>A0A6A6M7H1</accession>
<evidence type="ECO:0000313" key="4">
    <source>
        <dbReference type="Proteomes" id="UP000467840"/>
    </source>
</evidence>
<dbReference type="Proteomes" id="UP000467840">
    <property type="component" value="Chromosome 14"/>
</dbReference>
<dbReference type="GO" id="GO:0003676">
    <property type="term" value="F:nucleic acid binding"/>
    <property type="evidence" value="ECO:0007669"/>
    <property type="project" value="InterPro"/>
</dbReference>
<evidence type="ECO:0000256" key="1">
    <source>
        <dbReference type="SAM" id="Coils"/>
    </source>
</evidence>